<dbReference type="GO" id="GO:0005525">
    <property type="term" value="F:GTP binding"/>
    <property type="evidence" value="ECO:0007669"/>
    <property type="project" value="UniProtKB-KW"/>
</dbReference>
<dbReference type="SMART" id="SM00382">
    <property type="entry name" value="AAA"/>
    <property type="match status" value="1"/>
</dbReference>
<keyword evidence="2" id="KW-0547">Nucleotide-binding</keyword>
<gene>
    <name evidence="7" type="primary">meaB</name>
    <name evidence="7" type="ORF">FXF47_00315</name>
</gene>
<dbReference type="GO" id="GO:0003924">
    <property type="term" value="F:GTPase activity"/>
    <property type="evidence" value="ECO:0007669"/>
    <property type="project" value="InterPro"/>
</dbReference>
<dbReference type="Gene3D" id="3.40.50.300">
    <property type="entry name" value="P-loop containing nucleotide triphosphate hydrolases"/>
    <property type="match status" value="1"/>
</dbReference>
<proteinExistence type="inferred from homology"/>
<accession>A0A5D0MEU3</accession>
<keyword evidence="5" id="KW-0143">Chaperone</keyword>
<evidence type="ECO:0000256" key="2">
    <source>
        <dbReference type="ARBA" id="ARBA00022741"/>
    </source>
</evidence>
<dbReference type="SUPFAM" id="SSF52540">
    <property type="entry name" value="P-loop containing nucleoside triphosphate hydrolases"/>
    <property type="match status" value="1"/>
</dbReference>
<name>A0A5D0MEU3_9BACT</name>
<dbReference type="CDD" id="cd03114">
    <property type="entry name" value="MMAA-like"/>
    <property type="match status" value="1"/>
</dbReference>
<dbReference type="PANTHER" id="PTHR43087">
    <property type="entry name" value="LYSINE/ARGININE/ORNITHINE TRANSPORT SYSTEM KINASE"/>
    <property type="match status" value="1"/>
</dbReference>
<comment type="caution">
    <text evidence="7">The sequence shown here is derived from an EMBL/GenBank/DDBJ whole genome shotgun (WGS) entry which is preliminary data.</text>
</comment>
<evidence type="ECO:0000256" key="3">
    <source>
        <dbReference type="ARBA" id="ARBA00022801"/>
    </source>
</evidence>
<sequence length="318" mass="35441">MDIENKILEGSPRHLARAISMVENNSPQKEEIIDALYPKTGNALIIGVTGSPGSGKSTLVDKILKNELKKDQKIGVIAVDPSSPFSGGALLGDRIRMQKHSGNPNIFIRSMASRGHLGGISAATSDVTKLLDAAGYNLIIIETIGVGQTEVEIIELADIILLTMAPGMGDDIQAMKAGIMEIGDVFVVNKKDKDGADKVKKELDYVLDIKYHDNPENKNPIKMVSALNNEGIEELMNSVYNYINKLKKQGKWEDKRKTKIKKELKKIFSKKIHELMDIHINYTEKLDDWVKLLMNKEEKPYSLINKELKSFIKESEIL</sequence>
<feature type="domain" description="AAA+ ATPase" evidence="6">
    <location>
        <begin position="42"/>
        <end position="186"/>
    </location>
</feature>
<dbReference type="InterPro" id="IPR005129">
    <property type="entry name" value="GTPase_ArgK"/>
</dbReference>
<evidence type="ECO:0000256" key="1">
    <source>
        <dbReference type="ARBA" id="ARBA00009625"/>
    </source>
</evidence>
<evidence type="ECO:0000313" key="8">
    <source>
        <dbReference type="Proteomes" id="UP000324143"/>
    </source>
</evidence>
<keyword evidence="8" id="KW-1185">Reference proteome</keyword>
<dbReference type="Proteomes" id="UP000324143">
    <property type="component" value="Unassembled WGS sequence"/>
</dbReference>
<evidence type="ECO:0000256" key="4">
    <source>
        <dbReference type="ARBA" id="ARBA00023134"/>
    </source>
</evidence>
<dbReference type="PANTHER" id="PTHR43087:SF1">
    <property type="entry name" value="LAO_AO TRANSPORT SYSTEM ATPASE"/>
    <property type="match status" value="1"/>
</dbReference>
<comment type="similarity">
    <text evidence="1">Belongs to the SIMIBI class G3E GTPase family. ArgK/MeaB subfamily.</text>
</comment>
<keyword evidence="3" id="KW-0378">Hydrolase</keyword>
<dbReference type="EMBL" id="VSIX01000003">
    <property type="protein sequence ID" value="TYB32214.1"/>
    <property type="molecule type" value="Genomic_DNA"/>
</dbReference>
<dbReference type="InterPro" id="IPR052040">
    <property type="entry name" value="GTPase/Isobutyryl-CoA_mutase"/>
</dbReference>
<evidence type="ECO:0000313" key="7">
    <source>
        <dbReference type="EMBL" id="TYB32214.1"/>
    </source>
</evidence>
<dbReference type="AlphaFoldDB" id="A0A5D0MEU3"/>
<protein>
    <submittedName>
        <fullName evidence="7">Methylmalonyl Co-A mutase-associated GTPase MeaB</fullName>
    </submittedName>
</protein>
<organism evidence="7 8">
    <name type="scientific">Candidatus Mcinerneyibacterium aminivorans</name>
    <dbReference type="NCBI Taxonomy" id="2703815"/>
    <lineage>
        <taxon>Bacteria</taxon>
        <taxon>Candidatus Macinerneyibacteriota</taxon>
        <taxon>Candidatus Mcinerneyibacteria</taxon>
        <taxon>Candidatus Mcinerneyibacteriales</taxon>
        <taxon>Candidatus Mcinerneyibacteriaceae</taxon>
        <taxon>Candidatus Mcinerneyibacterium</taxon>
    </lineage>
</organism>
<dbReference type="Pfam" id="PF03308">
    <property type="entry name" value="MeaB"/>
    <property type="match status" value="1"/>
</dbReference>
<dbReference type="InterPro" id="IPR003593">
    <property type="entry name" value="AAA+_ATPase"/>
</dbReference>
<dbReference type="NCBIfam" id="TIGR00750">
    <property type="entry name" value="lao"/>
    <property type="match status" value="1"/>
</dbReference>
<evidence type="ECO:0000256" key="5">
    <source>
        <dbReference type="ARBA" id="ARBA00023186"/>
    </source>
</evidence>
<dbReference type="InterPro" id="IPR027417">
    <property type="entry name" value="P-loop_NTPase"/>
</dbReference>
<reference evidence="7" key="1">
    <citation type="submission" date="2019-08" db="EMBL/GenBank/DDBJ databases">
        <title>Genomic characterization of a novel candidate phylum (ARYD3) from a high temperature, high salinity tertiary oil reservoir in north central Oklahoma, USA.</title>
        <authorList>
            <person name="Youssef N.H."/>
            <person name="Yadav A."/>
            <person name="Elshahed M.S."/>
        </authorList>
    </citation>
    <scope>NUCLEOTIDE SEQUENCE [LARGE SCALE GENOMIC DNA]</scope>
    <source>
        <strain evidence="7">ARYD3</strain>
    </source>
</reference>
<keyword evidence="4" id="KW-0342">GTP-binding</keyword>
<evidence type="ECO:0000259" key="6">
    <source>
        <dbReference type="SMART" id="SM00382"/>
    </source>
</evidence>